<dbReference type="PANTHER" id="PTHR43976:SF9">
    <property type="entry name" value="OXIDOREDUCTASE"/>
    <property type="match status" value="1"/>
</dbReference>
<dbReference type="InterPro" id="IPR002347">
    <property type="entry name" value="SDR_fam"/>
</dbReference>
<dbReference type="InterPro" id="IPR051911">
    <property type="entry name" value="SDR_oxidoreductase"/>
</dbReference>
<accession>A0A0D2AG68</accession>
<dbReference type="PANTHER" id="PTHR43976">
    <property type="entry name" value="SHORT CHAIN DEHYDROGENASE"/>
    <property type="match status" value="1"/>
</dbReference>
<gene>
    <name evidence="1" type="ORF">PV07_12055</name>
</gene>
<dbReference type="GeneID" id="27351249"/>
<organism evidence="1 2">
    <name type="scientific">Cladophialophora immunda</name>
    <dbReference type="NCBI Taxonomy" id="569365"/>
    <lineage>
        <taxon>Eukaryota</taxon>
        <taxon>Fungi</taxon>
        <taxon>Dikarya</taxon>
        <taxon>Ascomycota</taxon>
        <taxon>Pezizomycotina</taxon>
        <taxon>Eurotiomycetes</taxon>
        <taxon>Chaetothyriomycetidae</taxon>
        <taxon>Chaetothyriales</taxon>
        <taxon>Herpotrichiellaceae</taxon>
        <taxon>Cladophialophora</taxon>
    </lineage>
</organism>
<protein>
    <submittedName>
        <fullName evidence="1">Uncharacterized protein</fullName>
    </submittedName>
</protein>
<dbReference type="Proteomes" id="UP000054466">
    <property type="component" value="Unassembled WGS sequence"/>
</dbReference>
<dbReference type="HOGENOM" id="CLU_010194_2_9_1"/>
<dbReference type="VEuPathDB" id="FungiDB:PV07_12055"/>
<dbReference type="Pfam" id="PF00106">
    <property type="entry name" value="adh_short"/>
    <property type="match status" value="1"/>
</dbReference>
<dbReference type="AlphaFoldDB" id="A0A0D2AG68"/>
<reference evidence="1 2" key="1">
    <citation type="submission" date="2015-01" db="EMBL/GenBank/DDBJ databases">
        <title>The Genome Sequence of Cladophialophora immunda CBS83496.</title>
        <authorList>
            <consortium name="The Broad Institute Genomics Platform"/>
            <person name="Cuomo C."/>
            <person name="de Hoog S."/>
            <person name="Gorbushina A."/>
            <person name="Stielow B."/>
            <person name="Teixiera M."/>
            <person name="Abouelleil A."/>
            <person name="Chapman S.B."/>
            <person name="Priest M."/>
            <person name="Young S.K."/>
            <person name="Wortman J."/>
            <person name="Nusbaum C."/>
            <person name="Birren B."/>
        </authorList>
    </citation>
    <scope>NUCLEOTIDE SEQUENCE [LARGE SCALE GENOMIC DNA]</scope>
    <source>
        <strain evidence="1 2">CBS 83496</strain>
    </source>
</reference>
<sequence length="302" mass="32666">MAARPLVSLVTGAGSGFGALTARALARSGHTVYAGFLQSNDDKTPVYRDAANFARENSCQLRGIQLNVVKDDSIRRAVDKIMADEGRIDVVVHNAGHMNFGPAEAYTPEQFMEMYEVNCLSCQRINRIVLPHMRRAGTGLLVWVSSSSAHGPSSPFLAPYFAAKAAQDSLAQTYAVELTQFGIETSIIVPGVFTKGTNHFATAMKAGDTAVEKEYMEGALRGWDQISAQGHDKIVSPDADPGAVAEAVRRVVDTEHGKRPFRVHVEYDGGGATIVNGVRDLVRETFLSKLGLADLLKVKIFK</sequence>
<dbReference type="RefSeq" id="XP_016244108.1">
    <property type="nucleotide sequence ID" value="XM_016399546.1"/>
</dbReference>
<proteinExistence type="predicted"/>
<dbReference type="STRING" id="569365.A0A0D2AG68"/>
<dbReference type="InterPro" id="IPR036291">
    <property type="entry name" value="NAD(P)-bd_dom_sf"/>
</dbReference>
<dbReference type="Gene3D" id="3.40.50.720">
    <property type="entry name" value="NAD(P)-binding Rossmann-like Domain"/>
    <property type="match status" value="1"/>
</dbReference>
<dbReference type="OrthoDB" id="1274115at2759"/>
<evidence type="ECO:0000313" key="2">
    <source>
        <dbReference type="Proteomes" id="UP000054466"/>
    </source>
</evidence>
<name>A0A0D2AG68_9EURO</name>
<keyword evidence="2" id="KW-1185">Reference proteome</keyword>
<dbReference type="SUPFAM" id="SSF51735">
    <property type="entry name" value="NAD(P)-binding Rossmann-fold domains"/>
    <property type="match status" value="1"/>
</dbReference>
<evidence type="ECO:0000313" key="1">
    <source>
        <dbReference type="EMBL" id="KIW23892.1"/>
    </source>
</evidence>
<dbReference type="PRINTS" id="PR00081">
    <property type="entry name" value="GDHRDH"/>
</dbReference>
<dbReference type="EMBL" id="KN847046">
    <property type="protein sequence ID" value="KIW23892.1"/>
    <property type="molecule type" value="Genomic_DNA"/>
</dbReference>